<evidence type="ECO:0000256" key="9">
    <source>
        <dbReference type="ARBA" id="ARBA00047764"/>
    </source>
</evidence>
<feature type="domain" description="Adenosine deaminase" evidence="11">
    <location>
        <begin position="726"/>
        <end position="980"/>
    </location>
</feature>
<dbReference type="NCBIfam" id="TIGR01431">
    <property type="entry name" value="adm_rel"/>
    <property type="match status" value="2"/>
</dbReference>
<proteinExistence type="inferred from homology"/>
<evidence type="ECO:0000256" key="2">
    <source>
        <dbReference type="ARBA" id="ARBA00004613"/>
    </source>
</evidence>
<evidence type="ECO:0000256" key="5">
    <source>
        <dbReference type="ARBA" id="ARBA00022525"/>
    </source>
</evidence>
<dbReference type="AlphaFoldDB" id="A0A8T2N759"/>
<dbReference type="EC" id="3.5.4.4" evidence="4"/>
<comment type="similarity">
    <text evidence="3">Belongs to the metallo-dependent hydrolases superfamily. Adenosine and AMP deaminases family. ADGF subfamily.</text>
</comment>
<dbReference type="GO" id="GO:0046103">
    <property type="term" value="P:inosine biosynthetic process"/>
    <property type="evidence" value="ECO:0007669"/>
    <property type="project" value="TreeGrafter"/>
</dbReference>
<evidence type="ECO:0000313" key="14">
    <source>
        <dbReference type="Proteomes" id="UP000824540"/>
    </source>
</evidence>
<evidence type="ECO:0000256" key="6">
    <source>
        <dbReference type="ARBA" id="ARBA00022723"/>
    </source>
</evidence>
<dbReference type="SUPFAM" id="SSF51556">
    <property type="entry name" value="Metallo-dependent hydrolases"/>
    <property type="match status" value="2"/>
</dbReference>
<keyword evidence="7 10" id="KW-0732">Signal</keyword>
<feature type="chain" id="PRO_5035840209" description="adenosine deaminase" evidence="10">
    <location>
        <begin position="29"/>
        <end position="997"/>
    </location>
</feature>
<evidence type="ECO:0000256" key="10">
    <source>
        <dbReference type="SAM" id="SignalP"/>
    </source>
</evidence>
<dbReference type="GO" id="GO:0005615">
    <property type="term" value="C:extracellular space"/>
    <property type="evidence" value="ECO:0007669"/>
    <property type="project" value="InterPro"/>
</dbReference>
<evidence type="ECO:0000256" key="3">
    <source>
        <dbReference type="ARBA" id="ARBA00006083"/>
    </source>
</evidence>
<dbReference type="GO" id="GO:0004000">
    <property type="term" value="F:adenosine deaminase activity"/>
    <property type="evidence" value="ECO:0007669"/>
    <property type="project" value="InterPro"/>
</dbReference>
<comment type="caution">
    <text evidence="13">The sequence shown here is derived from an EMBL/GenBank/DDBJ whole genome shotgun (WGS) entry which is preliminary data.</text>
</comment>
<evidence type="ECO:0000256" key="4">
    <source>
        <dbReference type="ARBA" id="ARBA00012784"/>
    </source>
</evidence>
<evidence type="ECO:0000313" key="13">
    <source>
        <dbReference type="EMBL" id="KAG9334451.1"/>
    </source>
</evidence>
<dbReference type="CDD" id="cd01321">
    <property type="entry name" value="ADGF"/>
    <property type="match status" value="1"/>
</dbReference>
<dbReference type="InterPro" id="IPR013659">
    <property type="entry name" value="A_deaminase_N"/>
</dbReference>
<gene>
    <name evidence="13" type="ORF">JZ751_007648</name>
</gene>
<feature type="domain" description="Adenosine/AMP deaminase N-terminal" evidence="12">
    <location>
        <begin position="562"/>
        <end position="628"/>
    </location>
</feature>
<keyword evidence="6" id="KW-0479">Metal-binding</keyword>
<dbReference type="Pfam" id="PF00962">
    <property type="entry name" value="A_deaminase"/>
    <property type="match status" value="2"/>
</dbReference>
<dbReference type="GO" id="GO:0046872">
    <property type="term" value="F:metal ion binding"/>
    <property type="evidence" value="ECO:0007669"/>
    <property type="project" value="UniProtKB-KW"/>
</dbReference>
<dbReference type="PANTHER" id="PTHR11409">
    <property type="entry name" value="ADENOSINE DEAMINASE"/>
    <property type="match status" value="1"/>
</dbReference>
<dbReference type="GO" id="GO:0006154">
    <property type="term" value="P:adenosine catabolic process"/>
    <property type="evidence" value="ECO:0007669"/>
    <property type="project" value="InterPro"/>
</dbReference>
<reference evidence="13" key="1">
    <citation type="thesis" date="2021" institute="BYU ScholarsArchive" country="Provo, UT, USA">
        <title>Applications of and Algorithms for Genome Assembly and Genomic Analyses with an Emphasis on Marine Teleosts.</title>
        <authorList>
            <person name="Pickett B.D."/>
        </authorList>
    </citation>
    <scope>NUCLEOTIDE SEQUENCE</scope>
    <source>
        <strain evidence="13">HI-2016</strain>
    </source>
</reference>
<sequence length="997" mass="112092">MEVSFLRVRAQIAVLSVLLLCWAGICSGIPDPRQRDSLMQQEASRQTGGTMLLTEAEQRLSARLLKLKQQEMAGPQFPPSMHFFRARPLIQRSPIFSLLQGMPKGAALHLHDFSIVGADWLVKNITYRPHCYICFTATQSVRFVFSARQPSPLPQCSPWKLLEALRAQMNSTADLDNSLLQNLTLFTSDPEVAYPNQNVVWSKFENTFLVALGLLTYAPVFKDYFYRGLQEFYADNVQYLELRALLPEIYELDGAKHDRAWTLKAYQDMTRQFVTEHPDFLGARVIYTVHRSINSSELIDVVKEAMRLQKEFPEVMAGFDLVGREDSGKPLWYFREGLSLPAELGVTLPYFFHAGETDWEGTDTDGNLLDALLFNTSRIGHGFALTRHPLAKDLSRKMGVAVEVCPISNQVLKFVADLRNHPAASLMSEGHPLVISSDDPASFGSSGLSYDFYEAFVGLGGMRAHLGTLKELAINSIRYSSLSPQLKDKALALWQRKWDKFISENSHFINFSFISISRLLCALCLPACTMEVPLLRVRAQIAVLSVLLLCWAGICSGIPDPRQRDSLMQQEASRQTGGTMLLTEAEQRLSARLLKLKQQEMAGPQFPPSMHFFRARPLIQRSPIFSLLQGMPKGAALHVHSSSVVPADWLVQNVTYRPHCYICFTATQSVRFVFSARQPSPLQQCSPWKLLEALRAQMKSTADLDNSLIRNLTLFTEDPETAYPDQDAVWSRFEETFNAASGLVSHAPVFRDYFYESLRQFYMDNVIYVELRAALSLTYEVDGSTHDRAWSLTVYQDVSRRFVQEHPDFLGARIILSVHRSLNASEVMLAVEEAMRLQREFPEVMAGFDLVGREDSGKPLWYFREGLSLPAELGVTLPYFFHAGETDWEGTDVDRNLLDALLFNTTRIGHGFALACHPLAKEISRKRGVAVLKFVADLRNHPAASLMSEGHPLVISSDDPASFGSSGLSYDFYEAFVGLGGMRAHLGTLKELAINSI</sequence>
<dbReference type="InterPro" id="IPR001365">
    <property type="entry name" value="A_deaminase_dom"/>
</dbReference>
<evidence type="ECO:0000256" key="1">
    <source>
        <dbReference type="ARBA" id="ARBA00001947"/>
    </source>
</evidence>
<dbReference type="OrthoDB" id="7202371at2759"/>
<feature type="non-terminal residue" evidence="13">
    <location>
        <position position="997"/>
    </location>
</feature>
<evidence type="ECO:0000256" key="7">
    <source>
        <dbReference type="ARBA" id="ARBA00022729"/>
    </source>
</evidence>
<protein>
    <recommendedName>
        <fullName evidence="4">adenosine deaminase</fullName>
        <ecNumber evidence="4">3.5.4.4</ecNumber>
    </recommendedName>
</protein>
<dbReference type="EMBL" id="JAFBMS010000149">
    <property type="protein sequence ID" value="KAG9334451.1"/>
    <property type="molecule type" value="Genomic_DNA"/>
</dbReference>
<feature type="signal peptide" evidence="10">
    <location>
        <begin position="1"/>
        <end position="28"/>
    </location>
</feature>
<dbReference type="Gene3D" id="3.20.20.140">
    <property type="entry name" value="Metal-dependent hydrolases"/>
    <property type="match status" value="2"/>
</dbReference>
<dbReference type="Pfam" id="PF08451">
    <property type="entry name" value="A_deaminase_N"/>
    <property type="match status" value="2"/>
</dbReference>
<keyword evidence="8" id="KW-0378">Hydrolase</keyword>
<dbReference type="InterPro" id="IPR006330">
    <property type="entry name" value="Ado/ade_deaminase"/>
</dbReference>
<organism evidence="13 14">
    <name type="scientific">Albula glossodonta</name>
    <name type="common">roundjaw bonefish</name>
    <dbReference type="NCBI Taxonomy" id="121402"/>
    <lineage>
        <taxon>Eukaryota</taxon>
        <taxon>Metazoa</taxon>
        <taxon>Chordata</taxon>
        <taxon>Craniata</taxon>
        <taxon>Vertebrata</taxon>
        <taxon>Euteleostomi</taxon>
        <taxon>Actinopterygii</taxon>
        <taxon>Neopterygii</taxon>
        <taxon>Teleostei</taxon>
        <taxon>Albuliformes</taxon>
        <taxon>Albulidae</taxon>
        <taxon>Albula</taxon>
    </lineage>
</organism>
<comment type="subcellular location">
    <subcellularLocation>
        <location evidence="2">Secreted</location>
    </subcellularLocation>
</comment>
<dbReference type="InterPro" id="IPR006331">
    <property type="entry name" value="ADGF"/>
</dbReference>
<dbReference type="Proteomes" id="UP000824540">
    <property type="component" value="Unassembled WGS sequence"/>
</dbReference>
<dbReference type="FunFam" id="3.20.20.140:FF:000017">
    <property type="entry name" value="Adenosine deaminase 2"/>
    <property type="match status" value="2"/>
</dbReference>
<feature type="domain" description="Adenosine/AMP deaminase N-terminal" evidence="12">
    <location>
        <begin position="33"/>
        <end position="99"/>
    </location>
</feature>
<keyword evidence="14" id="KW-1185">Reference proteome</keyword>
<keyword evidence="5" id="KW-0964">Secreted</keyword>
<evidence type="ECO:0000259" key="11">
    <source>
        <dbReference type="Pfam" id="PF00962"/>
    </source>
</evidence>
<evidence type="ECO:0000259" key="12">
    <source>
        <dbReference type="Pfam" id="PF08451"/>
    </source>
</evidence>
<accession>A0A8T2N759</accession>
<dbReference type="InterPro" id="IPR032466">
    <property type="entry name" value="Metal_Hydrolase"/>
</dbReference>
<comment type="catalytic activity">
    <reaction evidence="9">
        <text>adenosine + H2O + H(+) = inosine + NH4(+)</text>
        <dbReference type="Rhea" id="RHEA:24408"/>
        <dbReference type="ChEBI" id="CHEBI:15377"/>
        <dbReference type="ChEBI" id="CHEBI:15378"/>
        <dbReference type="ChEBI" id="CHEBI:16335"/>
        <dbReference type="ChEBI" id="CHEBI:17596"/>
        <dbReference type="ChEBI" id="CHEBI:28938"/>
        <dbReference type="EC" id="3.5.4.4"/>
    </reaction>
</comment>
<comment type="cofactor">
    <cofactor evidence="1">
        <name>Zn(2+)</name>
        <dbReference type="ChEBI" id="CHEBI:29105"/>
    </cofactor>
</comment>
<feature type="domain" description="Adenosine deaminase" evidence="11">
    <location>
        <begin position="198"/>
        <end position="488"/>
    </location>
</feature>
<evidence type="ECO:0000256" key="8">
    <source>
        <dbReference type="ARBA" id="ARBA00022801"/>
    </source>
</evidence>
<dbReference type="PANTHER" id="PTHR11409:SF45">
    <property type="entry name" value="ADENOSINE DEAMINASE 2-A"/>
    <property type="match status" value="1"/>
</dbReference>
<name>A0A8T2N759_9TELE</name>